<evidence type="ECO:0000313" key="4">
    <source>
        <dbReference type="Proteomes" id="UP000017127"/>
    </source>
</evidence>
<comment type="similarity">
    <text evidence="1">Belongs to the universal stress protein A family.</text>
</comment>
<dbReference type="AlphaFoldDB" id="U7QJH2"/>
<reference evidence="3 4" key="1">
    <citation type="journal article" date="2013" name="Front. Microbiol.">
        <title>Comparative genomic analyses of the cyanobacterium, Lyngbya aestuarii BL J, a powerful hydrogen producer.</title>
        <authorList>
            <person name="Kothari A."/>
            <person name="Vaughn M."/>
            <person name="Garcia-Pichel F."/>
        </authorList>
    </citation>
    <scope>NUCLEOTIDE SEQUENCE [LARGE SCALE GENOMIC DNA]</scope>
    <source>
        <strain evidence="3 4">BL J</strain>
    </source>
</reference>
<dbReference type="PANTHER" id="PTHR46268:SF8">
    <property type="entry name" value="UNIVERSAL STRESS PROTEIN SLL1388"/>
    <property type="match status" value="1"/>
</dbReference>
<dbReference type="InterPro" id="IPR006015">
    <property type="entry name" value="Universal_stress_UspA"/>
</dbReference>
<dbReference type="Gene3D" id="3.40.50.620">
    <property type="entry name" value="HUPs"/>
    <property type="match status" value="1"/>
</dbReference>
<protein>
    <submittedName>
        <fullName evidence="3">Universal stress family protein</fullName>
    </submittedName>
</protein>
<dbReference type="PANTHER" id="PTHR46268">
    <property type="entry name" value="STRESS RESPONSE PROTEIN NHAX"/>
    <property type="match status" value="1"/>
</dbReference>
<dbReference type="EMBL" id="AUZM01000014">
    <property type="protein sequence ID" value="ERT08119.1"/>
    <property type="molecule type" value="Genomic_DNA"/>
</dbReference>
<dbReference type="InterPro" id="IPR014729">
    <property type="entry name" value="Rossmann-like_a/b/a_fold"/>
</dbReference>
<dbReference type="SUPFAM" id="SSF52402">
    <property type="entry name" value="Adenine nucleotide alpha hydrolases-like"/>
    <property type="match status" value="1"/>
</dbReference>
<organism evidence="3 4">
    <name type="scientific">Lyngbya aestuarii BL J</name>
    <dbReference type="NCBI Taxonomy" id="1348334"/>
    <lineage>
        <taxon>Bacteria</taxon>
        <taxon>Bacillati</taxon>
        <taxon>Cyanobacteriota</taxon>
        <taxon>Cyanophyceae</taxon>
        <taxon>Oscillatoriophycideae</taxon>
        <taxon>Oscillatoriales</taxon>
        <taxon>Microcoleaceae</taxon>
        <taxon>Lyngbya</taxon>
    </lineage>
</organism>
<dbReference type="Pfam" id="PF00582">
    <property type="entry name" value="Usp"/>
    <property type="match status" value="1"/>
</dbReference>
<dbReference type="PRINTS" id="PR01438">
    <property type="entry name" value="UNVRSLSTRESS"/>
</dbReference>
<evidence type="ECO:0000256" key="1">
    <source>
        <dbReference type="ARBA" id="ARBA00008791"/>
    </source>
</evidence>
<dbReference type="Proteomes" id="UP000017127">
    <property type="component" value="Unassembled WGS sequence"/>
</dbReference>
<accession>U7QJH2</accession>
<evidence type="ECO:0000259" key="2">
    <source>
        <dbReference type="Pfam" id="PF00582"/>
    </source>
</evidence>
<dbReference type="RefSeq" id="WP_023065709.1">
    <property type="nucleotide sequence ID" value="NZ_AUZM01000014.1"/>
</dbReference>
<dbReference type="PATRIC" id="fig|1348334.3.peg.1861"/>
<keyword evidence="4" id="KW-1185">Reference proteome</keyword>
<name>U7QJH2_9CYAN</name>
<evidence type="ECO:0000313" key="3">
    <source>
        <dbReference type="EMBL" id="ERT08119.1"/>
    </source>
</evidence>
<feature type="domain" description="UspA" evidence="2">
    <location>
        <begin position="1"/>
        <end position="135"/>
    </location>
</feature>
<proteinExistence type="inferred from homology"/>
<sequence>MLKTILVAVDGSPSTELVIQALEQFQLQPTTNIIFSHVISAQESDSEALADRPHPDSGEFLQEQLRLYQDKLDFRSELEIVHGDPAVEIIRLANIYKVDLIILGSRGLTGLNRILQGSVSAQVVAEAHCSVLVVKDNGD</sequence>
<comment type="caution">
    <text evidence="3">The sequence shown here is derived from an EMBL/GenBank/DDBJ whole genome shotgun (WGS) entry which is preliminary data.</text>
</comment>
<dbReference type="InterPro" id="IPR006016">
    <property type="entry name" value="UspA"/>
</dbReference>
<gene>
    <name evidence="3" type="ORF">M595_1909</name>
</gene>
<dbReference type="OrthoDB" id="9794782at2"/>
<dbReference type="CDD" id="cd00293">
    <property type="entry name" value="USP-like"/>
    <property type="match status" value="1"/>
</dbReference>